<name>G0LFT5_HALWC</name>
<dbReference type="InterPro" id="IPR037997">
    <property type="entry name" value="Dgk1-like"/>
</dbReference>
<dbReference type="EMBL" id="FR746099">
    <property type="protein sequence ID" value="CCC41848.1"/>
    <property type="molecule type" value="Genomic_DNA"/>
</dbReference>
<dbReference type="AlphaFoldDB" id="G0LFT5"/>
<dbReference type="KEGG" id="hwc:Hqrw_4125"/>
<reference evidence="3 4" key="1">
    <citation type="journal article" date="2011" name="PLoS ONE">
        <title>Haloquadratum walsbyi: limited diversity in a global pond.</title>
        <authorList>
            <person name="Dyall-Smith M."/>
            <person name="Pfeiffer F."/>
            <person name="Klee K."/>
            <person name="Palm P."/>
            <person name="Gross K."/>
            <person name="Schuster S.C."/>
            <person name="Rampp M."/>
            <person name="Oesterhelt D."/>
        </authorList>
    </citation>
    <scope>NUCLEOTIDE SEQUENCE [LARGE SCALE GENOMIC DNA]</scope>
    <source>
        <strain evidence="4">DSM 16854 / JCM 12705 / C23</strain>
    </source>
</reference>
<dbReference type="PANTHER" id="PTHR31303:SF1">
    <property type="entry name" value="CTP-DEPENDENT DIACYLGLYCEROL KINASE 1"/>
    <property type="match status" value="1"/>
</dbReference>
<dbReference type="GO" id="GO:0004143">
    <property type="term" value="F:ATP-dependent diacylglycerol kinase activity"/>
    <property type="evidence" value="ECO:0007669"/>
    <property type="project" value="InterPro"/>
</dbReference>
<feature type="region of interest" description="Disordered" evidence="1">
    <location>
        <begin position="1"/>
        <end position="33"/>
    </location>
</feature>
<keyword evidence="2" id="KW-0812">Transmembrane</keyword>
<keyword evidence="2" id="KW-1133">Transmembrane helix</keyword>
<dbReference type="Proteomes" id="UP000007954">
    <property type="component" value="Chromosome"/>
</dbReference>
<dbReference type="RefSeq" id="WP_014557118.1">
    <property type="nucleotide sequence ID" value="NC_017459.1"/>
</dbReference>
<evidence type="ECO:0000256" key="2">
    <source>
        <dbReference type="SAM" id="Phobius"/>
    </source>
</evidence>
<evidence type="ECO:0008006" key="5">
    <source>
        <dbReference type="Google" id="ProtNLM"/>
    </source>
</evidence>
<sequence length="275" mass="29135">MTPNPDERIGSNTDADTDGRAESESGTESSAEADQVESVFTVLNVVSVSIEDNKYVTLVLNHSDNSNSRSVSGNEIKRRLVHASGTVLPLLYVINILSWSVFEIIMIIGAATAALLETVRLFIGLEWRIYDELTRSYEQTNIAGYALYAFSSTTVIIVFTPVIAVPAMMMLTLGDPISGLLGTTRAAGESKRPRTLVVMFTVCFVIGLVFLFPIAGTTGVISAGVAAVGATVADGIKPVVGGYVIDDNFSIPLIAATGSSIILSVGGHQPIISLY</sequence>
<evidence type="ECO:0000256" key="1">
    <source>
        <dbReference type="SAM" id="MobiDB-lite"/>
    </source>
</evidence>
<keyword evidence="2" id="KW-0472">Membrane</keyword>
<dbReference type="GeneID" id="12449032"/>
<feature type="transmembrane region" description="Helical" evidence="2">
    <location>
        <begin position="87"/>
        <end position="116"/>
    </location>
</feature>
<dbReference type="PANTHER" id="PTHR31303">
    <property type="entry name" value="CTP-DEPENDENT DIACYLGLYCEROL KINASE 1"/>
    <property type="match status" value="1"/>
</dbReference>
<evidence type="ECO:0000313" key="4">
    <source>
        <dbReference type="Proteomes" id="UP000007954"/>
    </source>
</evidence>
<proteinExistence type="predicted"/>
<gene>
    <name evidence="3" type="ordered locus">Hqrw_4125</name>
</gene>
<organism evidence="3 4">
    <name type="scientific">Haloquadratum walsbyi (strain DSM 16854 / JCM 12705 / C23)</name>
    <dbReference type="NCBI Taxonomy" id="768065"/>
    <lineage>
        <taxon>Archaea</taxon>
        <taxon>Methanobacteriati</taxon>
        <taxon>Methanobacteriota</taxon>
        <taxon>Stenosarchaea group</taxon>
        <taxon>Halobacteria</taxon>
        <taxon>Halobacteriales</taxon>
        <taxon>Haloferacaceae</taxon>
        <taxon>Haloquadratum</taxon>
    </lineage>
</organism>
<accession>G0LFT5</accession>
<dbReference type="HOGENOM" id="CLU_089196_0_0_2"/>
<feature type="transmembrane region" description="Helical" evidence="2">
    <location>
        <begin position="145"/>
        <end position="174"/>
    </location>
</feature>
<feature type="compositionally biased region" description="Low complexity" evidence="1">
    <location>
        <begin position="24"/>
        <end position="33"/>
    </location>
</feature>
<protein>
    <recommendedName>
        <fullName evidence="5">Dolichol kinase</fullName>
    </recommendedName>
</protein>
<feature type="transmembrane region" description="Helical" evidence="2">
    <location>
        <begin position="195"/>
        <end position="215"/>
    </location>
</feature>
<evidence type="ECO:0000313" key="3">
    <source>
        <dbReference type="EMBL" id="CCC41848.1"/>
    </source>
</evidence>